<keyword evidence="4" id="KW-1185">Reference proteome</keyword>
<evidence type="ECO:0000256" key="1">
    <source>
        <dbReference type="SAM" id="Phobius"/>
    </source>
</evidence>
<keyword evidence="1" id="KW-1133">Transmembrane helix</keyword>
<dbReference type="Proteomes" id="UP000001918">
    <property type="component" value="Chromosome"/>
</dbReference>
<feature type="transmembrane region" description="Helical" evidence="1">
    <location>
        <begin position="48"/>
        <end position="69"/>
    </location>
</feature>
<sequence>MAEDGTRPPDLPVVWRPRRTRIVAYALAGTIMLGMVVLAVVVAPEFTLIDRFLLVACGAVVAWLLHMFARCRVVADEQGLTVVNAFRTRRLEWPEVLGVTMNEGDPWPTLDLSDGTSLSAMGINGAEKARAARHLAQLRTLIARKAEAPDR</sequence>
<name>D1A812_THECD</name>
<dbReference type="AlphaFoldDB" id="D1A812"/>
<dbReference type="eggNOG" id="ENOG50331K6">
    <property type="taxonomic scope" value="Bacteria"/>
</dbReference>
<protein>
    <recommendedName>
        <fullName evidence="2">Low molecular weight protein antigen 6 PH domain-containing protein</fullName>
    </recommendedName>
</protein>
<keyword evidence="1" id="KW-0812">Transmembrane</keyword>
<feature type="domain" description="Low molecular weight protein antigen 6 PH" evidence="2">
    <location>
        <begin position="70"/>
        <end position="139"/>
    </location>
</feature>
<dbReference type="RefSeq" id="WP_012853318.1">
    <property type="nucleotide sequence ID" value="NC_013510.1"/>
</dbReference>
<evidence type="ECO:0000313" key="3">
    <source>
        <dbReference type="EMBL" id="ACY98534.1"/>
    </source>
</evidence>
<evidence type="ECO:0000259" key="2">
    <source>
        <dbReference type="Pfam" id="PF10756"/>
    </source>
</evidence>
<keyword evidence="1" id="KW-0472">Membrane</keyword>
<dbReference type="HOGENOM" id="CLU_110740_2_1_11"/>
<organism evidence="3 4">
    <name type="scientific">Thermomonospora curvata (strain ATCC 19995 / DSM 43183 / JCM 3096 / KCTC 9072 / NBRC 15933 / NCIMB 10081 / Henssen B9)</name>
    <dbReference type="NCBI Taxonomy" id="471852"/>
    <lineage>
        <taxon>Bacteria</taxon>
        <taxon>Bacillati</taxon>
        <taxon>Actinomycetota</taxon>
        <taxon>Actinomycetes</taxon>
        <taxon>Streptosporangiales</taxon>
        <taxon>Thermomonosporaceae</taxon>
        <taxon>Thermomonospora</taxon>
    </lineage>
</organism>
<evidence type="ECO:0000313" key="4">
    <source>
        <dbReference type="Proteomes" id="UP000001918"/>
    </source>
</evidence>
<dbReference type="STRING" id="471852.Tcur_2992"/>
<feature type="transmembrane region" description="Helical" evidence="1">
    <location>
        <begin position="22"/>
        <end position="42"/>
    </location>
</feature>
<reference evidence="3 4" key="1">
    <citation type="journal article" date="2011" name="Stand. Genomic Sci.">
        <title>Complete genome sequence of Thermomonospora curvata type strain (B9).</title>
        <authorList>
            <person name="Chertkov O."/>
            <person name="Sikorski J."/>
            <person name="Nolan M."/>
            <person name="Lapidus A."/>
            <person name="Lucas S."/>
            <person name="Del Rio T.G."/>
            <person name="Tice H."/>
            <person name="Cheng J.F."/>
            <person name="Goodwin L."/>
            <person name="Pitluck S."/>
            <person name="Liolios K."/>
            <person name="Ivanova N."/>
            <person name="Mavromatis K."/>
            <person name="Mikhailova N."/>
            <person name="Ovchinnikova G."/>
            <person name="Pati A."/>
            <person name="Chen A."/>
            <person name="Palaniappan K."/>
            <person name="Djao O.D."/>
            <person name="Land M."/>
            <person name="Hauser L."/>
            <person name="Chang Y.J."/>
            <person name="Jeffries C.D."/>
            <person name="Brettin T."/>
            <person name="Han C."/>
            <person name="Detter J.C."/>
            <person name="Rohde M."/>
            <person name="Goker M."/>
            <person name="Woyke T."/>
            <person name="Bristow J."/>
            <person name="Eisen J.A."/>
            <person name="Markowitz V."/>
            <person name="Hugenholtz P."/>
            <person name="Klenk H.P."/>
            <person name="Kyrpides N.C."/>
        </authorList>
    </citation>
    <scope>NUCLEOTIDE SEQUENCE [LARGE SCALE GENOMIC DNA]</scope>
    <source>
        <strain evidence="4">ATCC 19995 / DSM 43183 / JCM 3096 / KCTC 9072 / NBRC 15933 / NCIMB 10081 / Henssen B9</strain>
    </source>
</reference>
<accession>D1A812</accession>
<gene>
    <name evidence="3" type="ordered locus">Tcur_2992</name>
</gene>
<dbReference type="EMBL" id="CP001738">
    <property type="protein sequence ID" value="ACY98534.1"/>
    <property type="molecule type" value="Genomic_DNA"/>
</dbReference>
<dbReference type="InterPro" id="IPR019692">
    <property type="entry name" value="CFP-6_PH"/>
</dbReference>
<proteinExistence type="predicted"/>
<dbReference type="KEGG" id="tcu:Tcur_2992"/>
<dbReference type="Pfam" id="PF10756">
    <property type="entry name" value="bPH_6"/>
    <property type="match status" value="1"/>
</dbReference>